<comment type="caution">
    <text evidence="2">The sequence shown here is derived from an EMBL/GenBank/DDBJ whole genome shotgun (WGS) entry which is preliminary data.</text>
</comment>
<reference evidence="2 3" key="1">
    <citation type="journal article" date="2021" name="BMC Biol.">
        <title>Horizontally acquired antibacterial genes associated with adaptive radiation of ladybird beetles.</title>
        <authorList>
            <person name="Li H.S."/>
            <person name="Tang X.F."/>
            <person name="Huang Y.H."/>
            <person name="Xu Z.Y."/>
            <person name="Chen M.L."/>
            <person name="Du X.Y."/>
            <person name="Qiu B.Y."/>
            <person name="Chen P.T."/>
            <person name="Zhang W."/>
            <person name="Slipinski A."/>
            <person name="Escalona H.E."/>
            <person name="Waterhouse R.M."/>
            <person name="Zwick A."/>
            <person name="Pang H."/>
        </authorList>
    </citation>
    <scope>NUCLEOTIDE SEQUENCE [LARGE SCALE GENOMIC DNA]</scope>
    <source>
        <strain evidence="2">SYSU2018</strain>
    </source>
</reference>
<name>A0ABD2PGP6_9CUCU</name>
<proteinExistence type="predicted"/>
<feature type="chain" id="PRO_5044855957" evidence="1">
    <location>
        <begin position="20"/>
        <end position="770"/>
    </location>
</feature>
<dbReference type="EMBL" id="JABFTP020000186">
    <property type="protein sequence ID" value="KAL3290173.1"/>
    <property type="molecule type" value="Genomic_DNA"/>
</dbReference>
<feature type="signal peptide" evidence="1">
    <location>
        <begin position="1"/>
        <end position="19"/>
    </location>
</feature>
<organism evidence="2 3">
    <name type="scientific">Cryptolaemus montrouzieri</name>
    <dbReference type="NCBI Taxonomy" id="559131"/>
    <lineage>
        <taxon>Eukaryota</taxon>
        <taxon>Metazoa</taxon>
        <taxon>Ecdysozoa</taxon>
        <taxon>Arthropoda</taxon>
        <taxon>Hexapoda</taxon>
        <taxon>Insecta</taxon>
        <taxon>Pterygota</taxon>
        <taxon>Neoptera</taxon>
        <taxon>Endopterygota</taxon>
        <taxon>Coleoptera</taxon>
        <taxon>Polyphaga</taxon>
        <taxon>Cucujiformia</taxon>
        <taxon>Coccinelloidea</taxon>
        <taxon>Coccinellidae</taxon>
        <taxon>Scymninae</taxon>
        <taxon>Scymnini</taxon>
        <taxon>Cryptolaemus</taxon>
    </lineage>
</organism>
<protein>
    <submittedName>
        <fullName evidence="2">Uncharacterized protein</fullName>
    </submittedName>
</protein>
<sequence length="770" mass="85792">MGLFLILTSILCLASLSSAQTNAGSSVAPNLIKCYNNSAILQKDNRLPATVETLISLIRKIEDKTPYSSNRELAAQIIQSFRQDGIIKSTSGGMPSKYGIPFSPKEWNSYRNKVLLKKVLPRSPDLDTSVLTDLEQCSLHYILSKSVEYRTRGDEQNVCNQLGKYRMRQRRHLSAAEQVEQFGAESESLSACPVELGVVNTKWGAISPGSLLSGIASGFNAQQIPVNGSLLDSRFGATIVGDLAEAALYQISHIGSVAVEVGAEGNWNCTLEPKWYFVRKNQYLQLTDAEIRGGLDGLYLASSMDKIRKNYQDIKISQIIDLYYSPRGVYDNSLRACNRKVLETSFINTQKLIDQTSYFEVLLDPVATLDSSIDPQKYKELAALAVNSFNKYLPGNLNDPVCSEENTTVVRVSSDLVIFVDMGFEYRFIQPIISYLLDNIDVNRYDTKYSIVNAKTGETLVNSSTSILDFHQLFNQSVKYRMQQGVDFALTLETIESLSLWKMNNKTNSGGSSSVYLLMAQSGPSDNQNDFASQKTEEMKKKYPDTRILILGVGQKTDYKNYVINYDYDVFILPDTSSSNSIGSEAALKLKINEIIDRIKEVPRSVINPSCGADFDFKDKSTINLVQYVEPGGQNIYKISPNYFYKYGDNAVLKVRGQGYGSLTICTMRVLKNFNPSSNSPDCKTLNSDEYSHDIKGYCDGSFSDCDPIYIYVGGGNSYYRCSDAGCRFPDNIKFTISLENVECTSSAVKFASSFLVILALLFAQYYHAI</sequence>
<evidence type="ECO:0000313" key="2">
    <source>
        <dbReference type="EMBL" id="KAL3290173.1"/>
    </source>
</evidence>
<keyword evidence="3" id="KW-1185">Reference proteome</keyword>
<dbReference type="Proteomes" id="UP001516400">
    <property type="component" value="Unassembled WGS sequence"/>
</dbReference>
<keyword evidence="1" id="KW-0732">Signal</keyword>
<dbReference type="AlphaFoldDB" id="A0ABD2PGP6"/>
<gene>
    <name evidence="2" type="ORF">HHI36_023534</name>
</gene>
<accession>A0ABD2PGP6</accession>
<evidence type="ECO:0000256" key="1">
    <source>
        <dbReference type="SAM" id="SignalP"/>
    </source>
</evidence>
<evidence type="ECO:0000313" key="3">
    <source>
        <dbReference type="Proteomes" id="UP001516400"/>
    </source>
</evidence>